<feature type="transmembrane region" description="Helical" evidence="1">
    <location>
        <begin position="168"/>
        <end position="188"/>
    </location>
</feature>
<keyword evidence="4" id="KW-1185">Reference proteome</keyword>
<evidence type="ECO:0000313" key="3">
    <source>
        <dbReference type="EMBL" id="OZG01202.1"/>
    </source>
</evidence>
<keyword evidence="1" id="KW-0812">Transmembrane</keyword>
<dbReference type="EMBL" id="NMWX01000005">
    <property type="protein sequence ID" value="OZG01202.1"/>
    <property type="molecule type" value="Genomic_DNA"/>
</dbReference>
<proteinExistence type="predicted"/>
<name>A0A261ASX7_CAERE</name>
<reference evidence="2 5" key="3">
    <citation type="submission" date="2019-12" db="EMBL/GenBank/DDBJ databases">
        <title>Chromosome-level assembly of the Caenorhabditis remanei genome.</title>
        <authorList>
            <person name="Teterina A.A."/>
            <person name="Willis J.H."/>
            <person name="Phillips P.C."/>
        </authorList>
    </citation>
    <scope>NUCLEOTIDE SEQUENCE [LARGE SCALE GENOMIC DNA]</scope>
    <source>
        <strain evidence="2 5">PX506</strain>
        <tissue evidence="2">Whole organism</tissue>
    </source>
</reference>
<sequence length="236" mass="26862">MKNTTSSYDDQSYASGIITTQYTDTTHLEIAGLPKRASYEEDISKTEQNDLSMDKTQSAEESSRLESLKSSTAISISPLRISYEKPRVCSFIHFKTFTHIIAICLIPLILVDTVFIFQSTTFHEDLFRDRDHLCDLAGPVNSMALLFSLCHVAIWFYRRESTLRSANLTFWVTTLTTGCLSISGFLLWTAPPHYMPRQQIIVPFQYVSFFGSIIALSVAIIAVFFEWRASKYAITY</sequence>
<accession>A0A261ASX7</accession>
<reference evidence="3" key="2">
    <citation type="submission" date="2017-08" db="EMBL/GenBank/DDBJ databases">
        <authorList>
            <person name="de Groot N.N."/>
        </authorList>
    </citation>
    <scope>NUCLEOTIDE SEQUENCE [LARGE SCALE GENOMIC DNA]</scope>
    <source>
        <strain evidence="3">PX439</strain>
    </source>
</reference>
<organism evidence="3 4">
    <name type="scientific">Caenorhabditis remanei</name>
    <name type="common">Caenorhabditis vulgaris</name>
    <dbReference type="NCBI Taxonomy" id="31234"/>
    <lineage>
        <taxon>Eukaryota</taxon>
        <taxon>Metazoa</taxon>
        <taxon>Ecdysozoa</taxon>
        <taxon>Nematoda</taxon>
        <taxon>Chromadorea</taxon>
        <taxon>Rhabditida</taxon>
        <taxon>Rhabditina</taxon>
        <taxon>Rhabditomorpha</taxon>
        <taxon>Rhabditoidea</taxon>
        <taxon>Rhabditidae</taxon>
        <taxon>Peloderinae</taxon>
        <taxon>Caenorhabditis</taxon>
    </lineage>
</organism>
<feature type="transmembrane region" description="Helical" evidence="1">
    <location>
        <begin position="200"/>
        <end position="225"/>
    </location>
</feature>
<keyword evidence="1" id="KW-1133">Transmembrane helix</keyword>
<feature type="transmembrane region" description="Helical" evidence="1">
    <location>
        <begin position="137"/>
        <end position="156"/>
    </location>
</feature>
<reference evidence="4" key="1">
    <citation type="submission" date="2017-08" db="EMBL/GenBank/DDBJ databases">
        <authorList>
            <person name="Fierst J.L."/>
        </authorList>
    </citation>
    <scope>NUCLEOTIDE SEQUENCE [LARGE SCALE GENOMIC DNA]</scope>
    <source>
        <strain evidence="4">PX439</strain>
    </source>
</reference>
<protein>
    <submittedName>
        <fullName evidence="3">Uncharacterized protein</fullName>
    </submittedName>
</protein>
<dbReference type="EMBL" id="WUAV01000001">
    <property type="protein sequence ID" value="KAF1769382.1"/>
    <property type="molecule type" value="Genomic_DNA"/>
</dbReference>
<dbReference type="AlphaFoldDB" id="A0A261ASX7"/>
<evidence type="ECO:0000313" key="4">
    <source>
        <dbReference type="Proteomes" id="UP000216624"/>
    </source>
</evidence>
<dbReference type="Proteomes" id="UP000216624">
    <property type="component" value="Unassembled WGS sequence"/>
</dbReference>
<feature type="transmembrane region" description="Helical" evidence="1">
    <location>
        <begin position="97"/>
        <end position="117"/>
    </location>
</feature>
<evidence type="ECO:0000313" key="2">
    <source>
        <dbReference type="EMBL" id="KAF1769382.1"/>
    </source>
</evidence>
<feature type="non-terminal residue" evidence="3">
    <location>
        <position position="1"/>
    </location>
</feature>
<evidence type="ECO:0000313" key="5">
    <source>
        <dbReference type="Proteomes" id="UP000483820"/>
    </source>
</evidence>
<gene>
    <name evidence="3" type="ORF">FL82_07747</name>
    <name evidence="2" type="ORF">GCK72_001199</name>
</gene>
<evidence type="ECO:0000256" key="1">
    <source>
        <dbReference type="SAM" id="Phobius"/>
    </source>
</evidence>
<keyword evidence="1" id="KW-0472">Membrane</keyword>
<dbReference type="Proteomes" id="UP000483820">
    <property type="component" value="Chromosome I"/>
</dbReference>
<comment type="caution">
    <text evidence="3">The sequence shown here is derived from an EMBL/GenBank/DDBJ whole genome shotgun (WGS) entry which is preliminary data.</text>
</comment>